<accession>A0ABV6ZWL2</accession>
<organism evidence="2 3">
    <name type="scientific">Hyphobacterium vulgare</name>
    <dbReference type="NCBI Taxonomy" id="1736751"/>
    <lineage>
        <taxon>Bacteria</taxon>
        <taxon>Pseudomonadati</taxon>
        <taxon>Pseudomonadota</taxon>
        <taxon>Alphaproteobacteria</taxon>
        <taxon>Maricaulales</taxon>
        <taxon>Maricaulaceae</taxon>
        <taxon>Hyphobacterium</taxon>
    </lineage>
</organism>
<dbReference type="Gene3D" id="1.20.58.320">
    <property type="entry name" value="TPR-like"/>
    <property type="match status" value="1"/>
</dbReference>
<dbReference type="EMBL" id="JBHRSV010000010">
    <property type="protein sequence ID" value="MFC2925840.1"/>
    <property type="molecule type" value="Genomic_DNA"/>
</dbReference>
<name>A0ABV6ZWL2_9PROT</name>
<dbReference type="RefSeq" id="WP_343165773.1">
    <property type="nucleotide sequence ID" value="NZ_JBHRSV010000010.1"/>
</dbReference>
<protein>
    <submittedName>
        <fullName evidence="2">DUF924 family protein</fullName>
    </submittedName>
</protein>
<keyword evidence="3" id="KW-1185">Reference proteome</keyword>
<feature type="compositionally biased region" description="Polar residues" evidence="1">
    <location>
        <begin position="195"/>
        <end position="214"/>
    </location>
</feature>
<evidence type="ECO:0000313" key="2">
    <source>
        <dbReference type="EMBL" id="MFC2925840.1"/>
    </source>
</evidence>
<sequence>MTTITPQSVLTFWFDEIPRERWFVSDAKFDAKIRRRFAKAIEAEGRRGDPDGHPWEDTADGALALIILFDQLTRNTWRGSGKAFDFDHLAHAAAFRLVDSGLDWTIQPERRSFVYMPFMHSEDIEDQNLCVALCAERLPDGDNTVEHAKKHREVIERFGRFPYRNAALGRTSTPEEIAYLEGGGYAPGAKRPAKSSDTAGSSRTPVSEHSSNDN</sequence>
<feature type="region of interest" description="Disordered" evidence="1">
    <location>
        <begin position="179"/>
        <end position="214"/>
    </location>
</feature>
<gene>
    <name evidence="2" type="ORF">ACFOOR_06955</name>
</gene>
<evidence type="ECO:0000313" key="3">
    <source>
        <dbReference type="Proteomes" id="UP001595379"/>
    </source>
</evidence>
<dbReference type="Gene3D" id="1.25.40.10">
    <property type="entry name" value="Tetratricopeptide repeat domain"/>
    <property type="match status" value="1"/>
</dbReference>
<dbReference type="InterPro" id="IPR010323">
    <property type="entry name" value="DUF924"/>
</dbReference>
<reference evidence="3" key="1">
    <citation type="journal article" date="2019" name="Int. J. Syst. Evol. Microbiol.">
        <title>The Global Catalogue of Microorganisms (GCM) 10K type strain sequencing project: providing services to taxonomists for standard genome sequencing and annotation.</title>
        <authorList>
            <consortium name="The Broad Institute Genomics Platform"/>
            <consortium name="The Broad Institute Genome Sequencing Center for Infectious Disease"/>
            <person name="Wu L."/>
            <person name="Ma J."/>
        </authorList>
    </citation>
    <scope>NUCLEOTIDE SEQUENCE [LARGE SCALE GENOMIC DNA]</scope>
    <source>
        <strain evidence="3">KCTC 52487</strain>
    </source>
</reference>
<dbReference type="Proteomes" id="UP001595379">
    <property type="component" value="Unassembled WGS sequence"/>
</dbReference>
<evidence type="ECO:0000256" key="1">
    <source>
        <dbReference type="SAM" id="MobiDB-lite"/>
    </source>
</evidence>
<proteinExistence type="predicted"/>
<dbReference type="SUPFAM" id="SSF48452">
    <property type="entry name" value="TPR-like"/>
    <property type="match status" value="1"/>
</dbReference>
<comment type="caution">
    <text evidence="2">The sequence shown here is derived from an EMBL/GenBank/DDBJ whole genome shotgun (WGS) entry which is preliminary data.</text>
</comment>
<dbReference type="InterPro" id="IPR011990">
    <property type="entry name" value="TPR-like_helical_dom_sf"/>
</dbReference>
<dbReference type="Pfam" id="PF06041">
    <property type="entry name" value="DUF924"/>
    <property type="match status" value="1"/>
</dbReference>